<dbReference type="Pfam" id="PF14520">
    <property type="entry name" value="HHH_5"/>
    <property type="match status" value="1"/>
</dbReference>
<dbReference type="Pfam" id="PF12826">
    <property type="entry name" value="HHH_2"/>
    <property type="match status" value="1"/>
</dbReference>
<dbReference type="HAMAP" id="MF_01588">
    <property type="entry name" value="DNA_ligase_A"/>
    <property type="match status" value="1"/>
</dbReference>
<dbReference type="RefSeq" id="WP_376865473.1">
    <property type="nucleotide sequence ID" value="NZ_JBHRYB010000005.1"/>
</dbReference>
<keyword evidence="3 11" id="KW-0235">DNA replication</keyword>
<feature type="binding site" evidence="11">
    <location>
        <position position="304"/>
    </location>
    <ligand>
        <name>NAD(+)</name>
        <dbReference type="ChEBI" id="CHEBI:57540"/>
    </ligand>
</feature>
<evidence type="ECO:0000256" key="8">
    <source>
        <dbReference type="ARBA" id="ARBA00023027"/>
    </source>
</evidence>
<comment type="similarity">
    <text evidence="11">Belongs to the NAD-dependent DNA ligase family. LigA subfamily.</text>
</comment>
<proteinExistence type="inferred from homology"/>
<keyword evidence="15" id="KW-1185">Reference proteome</keyword>
<dbReference type="SMART" id="SM00292">
    <property type="entry name" value="BRCT"/>
    <property type="match status" value="1"/>
</dbReference>
<dbReference type="NCBIfam" id="TIGR00575">
    <property type="entry name" value="dnlj"/>
    <property type="match status" value="1"/>
</dbReference>
<organism evidence="14 15">
    <name type="scientific">Bacterioplanoides pacificum</name>
    <dbReference type="NCBI Taxonomy" id="1171596"/>
    <lineage>
        <taxon>Bacteria</taxon>
        <taxon>Pseudomonadati</taxon>
        <taxon>Pseudomonadota</taxon>
        <taxon>Gammaproteobacteria</taxon>
        <taxon>Oceanospirillales</taxon>
        <taxon>Oceanospirillaceae</taxon>
        <taxon>Bacterioplanoides</taxon>
    </lineage>
</organism>
<feature type="binding site" evidence="11">
    <location>
        <begin position="46"/>
        <end position="50"/>
    </location>
    <ligand>
        <name>NAD(+)</name>
        <dbReference type="ChEBI" id="CHEBI:57540"/>
    </ligand>
</feature>
<comment type="caution">
    <text evidence="14">The sequence shown here is derived from an EMBL/GenBank/DDBJ whole genome shotgun (WGS) entry which is preliminary data.</text>
</comment>
<accession>A0ABV7VQB3</accession>
<feature type="active site" description="N6-AMP-lysine intermediate" evidence="11">
    <location>
        <position position="129"/>
    </location>
</feature>
<dbReference type="InterPro" id="IPR018239">
    <property type="entry name" value="DNA_ligase_AS"/>
</dbReference>
<dbReference type="InterPro" id="IPR033136">
    <property type="entry name" value="DNA_ligase_CS"/>
</dbReference>
<feature type="binding site" evidence="11">
    <location>
        <position position="446"/>
    </location>
    <ligand>
        <name>Zn(2+)</name>
        <dbReference type="ChEBI" id="CHEBI:29105"/>
    </ligand>
</feature>
<dbReference type="Gene3D" id="3.30.470.30">
    <property type="entry name" value="DNA ligase/mRNA capping enzyme"/>
    <property type="match status" value="1"/>
</dbReference>
<dbReference type="EMBL" id="JBHRYB010000005">
    <property type="protein sequence ID" value="MFC3679715.1"/>
    <property type="molecule type" value="Genomic_DNA"/>
</dbReference>
<dbReference type="InterPro" id="IPR003583">
    <property type="entry name" value="Hlx-hairpin-Hlx_DNA-bd_motif"/>
</dbReference>
<dbReference type="Gene3D" id="2.40.50.140">
    <property type="entry name" value="Nucleic acid-binding proteins"/>
    <property type="match status" value="1"/>
</dbReference>
<keyword evidence="9 11" id="KW-0234">DNA repair</keyword>
<feature type="binding site" evidence="11">
    <location>
        <position position="186"/>
    </location>
    <ligand>
        <name>NAD(+)</name>
        <dbReference type="ChEBI" id="CHEBI:57540"/>
    </ligand>
</feature>
<keyword evidence="4 11" id="KW-0479">Metal-binding</keyword>
<dbReference type="Gene3D" id="3.40.50.10190">
    <property type="entry name" value="BRCT domain"/>
    <property type="match status" value="1"/>
</dbReference>
<evidence type="ECO:0000256" key="10">
    <source>
        <dbReference type="ARBA" id="ARBA00034005"/>
    </source>
</evidence>
<comment type="function">
    <text evidence="1 11">DNA ligase that catalyzes the formation of phosphodiester linkages between 5'-phosphoryl and 3'-hydroxyl groups in double-stranded DNA using NAD as a coenzyme and as the energy source for the reaction. It is essential for DNA replication and repair of damaged DNA.</text>
</comment>
<evidence type="ECO:0000256" key="1">
    <source>
        <dbReference type="ARBA" id="ARBA00004067"/>
    </source>
</evidence>
<dbReference type="Gene3D" id="6.20.10.30">
    <property type="match status" value="1"/>
</dbReference>
<protein>
    <recommendedName>
        <fullName evidence="11 12">DNA ligase</fullName>
        <ecNumber evidence="11 12">6.5.1.2</ecNumber>
    </recommendedName>
    <alternativeName>
        <fullName evidence="11">Polydeoxyribonucleotide synthase [NAD(+)]</fullName>
    </alternativeName>
</protein>
<keyword evidence="5 11" id="KW-0227">DNA damage</keyword>
<comment type="caution">
    <text evidence="11">Lacks conserved residue(s) required for the propagation of feature annotation.</text>
</comment>
<feature type="binding site" evidence="11">
    <location>
        <begin position="95"/>
        <end position="96"/>
    </location>
    <ligand>
        <name>NAD(+)</name>
        <dbReference type="ChEBI" id="CHEBI:57540"/>
    </ligand>
</feature>
<dbReference type="SMART" id="SM00278">
    <property type="entry name" value="HhH1"/>
    <property type="match status" value="4"/>
</dbReference>
<dbReference type="GO" id="GO:0003911">
    <property type="term" value="F:DNA ligase (NAD+) activity"/>
    <property type="evidence" value="ECO:0007669"/>
    <property type="project" value="UniProtKB-EC"/>
</dbReference>
<dbReference type="Pfam" id="PF03119">
    <property type="entry name" value="DNA_ligase_ZBD"/>
    <property type="match status" value="1"/>
</dbReference>
<keyword evidence="8 11" id="KW-0520">NAD</keyword>
<keyword evidence="2 11" id="KW-0436">Ligase</keyword>
<dbReference type="Proteomes" id="UP001595722">
    <property type="component" value="Unassembled WGS sequence"/>
</dbReference>
<feature type="domain" description="BRCT" evidence="13">
    <location>
        <begin position="606"/>
        <end position="690"/>
    </location>
</feature>
<dbReference type="Gene3D" id="1.10.150.20">
    <property type="entry name" value="5' to 3' exonuclease, C-terminal subdomain"/>
    <property type="match status" value="2"/>
</dbReference>
<feature type="binding site" evidence="11">
    <location>
        <position position="425"/>
    </location>
    <ligand>
        <name>Zn(2+)</name>
        <dbReference type="ChEBI" id="CHEBI:29105"/>
    </ligand>
</feature>
<evidence type="ECO:0000259" key="13">
    <source>
        <dbReference type="PROSITE" id="PS50172"/>
    </source>
</evidence>
<evidence type="ECO:0000313" key="15">
    <source>
        <dbReference type="Proteomes" id="UP001595722"/>
    </source>
</evidence>
<dbReference type="InterPro" id="IPR036420">
    <property type="entry name" value="BRCT_dom_sf"/>
</dbReference>
<dbReference type="InterPro" id="IPR001679">
    <property type="entry name" value="DNA_ligase"/>
</dbReference>
<keyword evidence="6 11" id="KW-0862">Zinc</keyword>
<evidence type="ECO:0000256" key="4">
    <source>
        <dbReference type="ARBA" id="ARBA00022723"/>
    </source>
</evidence>
<dbReference type="CDD" id="cd00114">
    <property type="entry name" value="LIGANc"/>
    <property type="match status" value="1"/>
</dbReference>
<dbReference type="InterPro" id="IPR013840">
    <property type="entry name" value="DNAligase_N"/>
</dbReference>
<evidence type="ECO:0000313" key="14">
    <source>
        <dbReference type="EMBL" id="MFC3679715.1"/>
    </source>
</evidence>
<dbReference type="PANTHER" id="PTHR23389">
    <property type="entry name" value="CHROMOSOME TRANSMISSION FIDELITY FACTOR 18"/>
    <property type="match status" value="1"/>
</dbReference>
<dbReference type="PIRSF" id="PIRSF001604">
    <property type="entry name" value="LigA"/>
    <property type="match status" value="1"/>
</dbReference>
<comment type="catalytic activity">
    <reaction evidence="10 11 12">
        <text>NAD(+) + (deoxyribonucleotide)n-3'-hydroxyl + 5'-phospho-(deoxyribonucleotide)m = (deoxyribonucleotide)n+m + AMP + beta-nicotinamide D-nucleotide.</text>
        <dbReference type="EC" id="6.5.1.2"/>
    </reaction>
</comment>
<dbReference type="SUPFAM" id="SSF56091">
    <property type="entry name" value="DNA ligase/mRNA capping enzyme, catalytic domain"/>
    <property type="match status" value="1"/>
</dbReference>
<dbReference type="Pfam" id="PF03120">
    <property type="entry name" value="OB_DNA_ligase"/>
    <property type="match status" value="1"/>
</dbReference>
<dbReference type="Pfam" id="PF00533">
    <property type="entry name" value="BRCT"/>
    <property type="match status" value="1"/>
</dbReference>
<feature type="binding site" evidence="11">
    <location>
        <position position="150"/>
    </location>
    <ligand>
        <name>NAD(+)</name>
        <dbReference type="ChEBI" id="CHEBI:57540"/>
    </ligand>
</feature>
<dbReference type="InterPro" id="IPR041663">
    <property type="entry name" value="DisA/LigA_HHH"/>
</dbReference>
<keyword evidence="7 11" id="KW-0460">Magnesium</keyword>
<evidence type="ECO:0000256" key="5">
    <source>
        <dbReference type="ARBA" id="ARBA00022763"/>
    </source>
</evidence>
<dbReference type="SMART" id="SM00532">
    <property type="entry name" value="LIGANc"/>
    <property type="match status" value="1"/>
</dbReference>
<gene>
    <name evidence="11 14" type="primary">ligA</name>
    <name evidence="14" type="ORF">ACFOMG_06280</name>
</gene>
<dbReference type="CDD" id="cd17748">
    <property type="entry name" value="BRCT_DNA_ligase_like"/>
    <property type="match status" value="1"/>
</dbReference>
<dbReference type="InterPro" id="IPR010994">
    <property type="entry name" value="RuvA_2-like"/>
</dbReference>
<dbReference type="InterPro" id="IPR004150">
    <property type="entry name" value="NAD_DNA_ligase_OB"/>
</dbReference>
<dbReference type="PROSITE" id="PS01055">
    <property type="entry name" value="DNA_LIGASE_N1"/>
    <property type="match status" value="1"/>
</dbReference>
<name>A0ABV7VQB3_9GAMM</name>
<evidence type="ECO:0000256" key="12">
    <source>
        <dbReference type="RuleBase" id="RU000618"/>
    </source>
</evidence>
<keyword evidence="11" id="KW-0464">Manganese</keyword>
<evidence type="ECO:0000256" key="9">
    <source>
        <dbReference type="ARBA" id="ARBA00023204"/>
    </source>
</evidence>
<evidence type="ECO:0000256" key="11">
    <source>
        <dbReference type="HAMAP-Rule" id="MF_01588"/>
    </source>
</evidence>
<dbReference type="PANTHER" id="PTHR23389:SF9">
    <property type="entry name" value="DNA LIGASE"/>
    <property type="match status" value="1"/>
</dbReference>
<evidence type="ECO:0000256" key="3">
    <source>
        <dbReference type="ARBA" id="ARBA00022705"/>
    </source>
</evidence>
<dbReference type="InterPro" id="IPR012340">
    <property type="entry name" value="NA-bd_OB-fold"/>
</dbReference>
<reference evidence="15" key="1">
    <citation type="journal article" date="2019" name="Int. J. Syst. Evol. Microbiol.">
        <title>The Global Catalogue of Microorganisms (GCM) 10K type strain sequencing project: providing services to taxonomists for standard genome sequencing and annotation.</title>
        <authorList>
            <consortium name="The Broad Institute Genomics Platform"/>
            <consortium name="The Broad Institute Genome Sequencing Center for Infectious Disease"/>
            <person name="Wu L."/>
            <person name="Ma J."/>
        </authorList>
    </citation>
    <scope>NUCLEOTIDE SEQUENCE [LARGE SCALE GENOMIC DNA]</scope>
    <source>
        <strain evidence="15">KCTC 42424</strain>
    </source>
</reference>
<dbReference type="InterPro" id="IPR001357">
    <property type="entry name" value="BRCT_dom"/>
</dbReference>
<dbReference type="SUPFAM" id="SSF50249">
    <property type="entry name" value="Nucleic acid-binding proteins"/>
    <property type="match status" value="1"/>
</dbReference>
<evidence type="ECO:0000256" key="6">
    <source>
        <dbReference type="ARBA" id="ARBA00022833"/>
    </source>
</evidence>
<dbReference type="SUPFAM" id="SSF47781">
    <property type="entry name" value="RuvA domain 2-like"/>
    <property type="match status" value="1"/>
</dbReference>
<dbReference type="EC" id="6.5.1.2" evidence="11 12"/>
<sequence length="690" mass="74990">MTEKNSLNTAADSAAVDVSARAQQLRDALNLYNHQYYVLDNPTVPDAEYDRLLRELQDIEGARPELKTPDSPTQKVGATPLSAFDNVTHEMPMLSLDNAMNATEFADFYARLQKQLNDTGDVELVCEPKLDGAAVSLLYQDGVLIRAATRGDGETGENITDNVRTINNVPLRLSGDYPQRVEIRGEVYMPLAGFEAYNQKALAAGGKVFANPRNAAAGSLRQLDSKITARRPLEFCSYGLGVVSDDFALPATLSDIFQQIHSWGIKINPELTVAGSLAEAQAFYAGLGDKRHSLPYEIDGTVFKVNNLALQQRLGFVARAPRWAIAYKFPAVEQMTELEQVDFQVGRTGAITPVARLKPVKVAGVVVSNATLHNADEIARLGVKIGDTVVIRRAGDVIPQLVSVVLDRRPDNATDIVFPSRCPVCDSHIERVEGEAVARCTGGLICSAQRKEAIKHFVSRKALDVEGLGDKLIDQLVEQQLIDSVDDLFHLTLEQLAGLERMAEKSAQNVLDALQASKKTTLARFLYALGIREVGTVTANNLASHFGFLQRIMAAEKDALLAVSDVGDIVASHIVNFFAEPHNRDIIEQLQDAGVAWPEAEPQGQDDDAPLAGKTAVITGTLASMSRDQAKDYLQQLGAKVSGSVSKKTDFLVAGEKAGSKLTKAQQLEVEVLDNDAFMALLDQHGIQHD</sequence>
<dbReference type="Gene3D" id="1.10.287.610">
    <property type="entry name" value="Helix hairpin bin"/>
    <property type="match status" value="1"/>
</dbReference>
<dbReference type="InterPro" id="IPR004149">
    <property type="entry name" value="Znf_DNAligase_C4"/>
</dbReference>
<feature type="binding site" evidence="11">
    <location>
        <position position="127"/>
    </location>
    <ligand>
        <name>NAD(+)</name>
        <dbReference type="ChEBI" id="CHEBI:57540"/>
    </ligand>
</feature>
<dbReference type="PROSITE" id="PS01056">
    <property type="entry name" value="DNA_LIGASE_N2"/>
    <property type="match status" value="1"/>
</dbReference>
<dbReference type="Pfam" id="PF01653">
    <property type="entry name" value="DNA_ligase_aden"/>
    <property type="match status" value="1"/>
</dbReference>
<dbReference type="SUPFAM" id="SSF52113">
    <property type="entry name" value="BRCT domain"/>
    <property type="match status" value="1"/>
</dbReference>
<dbReference type="InterPro" id="IPR013839">
    <property type="entry name" value="DNAligase_adenylation"/>
</dbReference>
<feature type="binding site" evidence="11">
    <location>
        <position position="328"/>
    </location>
    <ligand>
        <name>NAD(+)</name>
        <dbReference type="ChEBI" id="CHEBI:57540"/>
    </ligand>
</feature>
<evidence type="ECO:0000256" key="2">
    <source>
        <dbReference type="ARBA" id="ARBA00022598"/>
    </source>
</evidence>
<dbReference type="NCBIfam" id="NF005932">
    <property type="entry name" value="PRK07956.1"/>
    <property type="match status" value="1"/>
</dbReference>
<dbReference type="PROSITE" id="PS50172">
    <property type="entry name" value="BRCT"/>
    <property type="match status" value="1"/>
</dbReference>
<feature type="binding site" evidence="11">
    <location>
        <position position="422"/>
    </location>
    <ligand>
        <name>Zn(2+)</name>
        <dbReference type="ChEBI" id="CHEBI:29105"/>
    </ligand>
</feature>
<evidence type="ECO:0000256" key="7">
    <source>
        <dbReference type="ARBA" id="ARBA00022842"/>
    </source>
</evidence>
<comment type="cofactor">
    <cofactor evidence="11">
        <name>Mg(2+)</name>
        <dbReference type="ChEBI" id="CHEBI:18420"/>
    </cofactor>
    <cofactor evidence="11">
        <name>Mn(2+)</name>
        <dbReference type="ChEBI" id="CHEBI:29035"/>
    </cofactor>
</comment>